<dbReference type="InterPro" id="IPR036271">
    <property type="entry name" value="Tet_transcr_reg_TetR-rel_C_sf"/>
</dbReference>
<dbReference type="PANTHER" id="PTHR43479:SF21">
    <property type="entry name" value="TRANSCRIPTIONAL REGULATOR, TETR FAMILY"/>
    <property type="match status" value="1"/>
</dbReference>
<dbReference type="InterPro" id="IPR050624">
    <property type="entry name" value="HTH-type_Tx_Regulator"/>
</dbReference>
<dbReference type="Gene3D" id="1.10.357.10">
    <property type="entry name" value="Tetracycline Repressor, domain 2"/>
    <property type="match status" value="1"/>
</dbReference>
<dbReference type="Pfam" id="PF00440">
    <property type="entry name" value="TetR_N"/>
    <property type="match status" value="1"/>
</dbReference>
<dbReference type="InterPro" id="IPR009057">
    <property type="entry name" value="Homeodomain-like_sf"/>
</dbReference>
<dbReference type="PANTHER" id="PTHR43479">
    <property type="entry name" value="ACREF/ENVCD OPERON REPRESSOR-RELATED"/>
    <property type="match status" value="1"/>
</dbReference>
<evidence type="ECO:0000256" key="1">
    <source>
        <dbReference type="ARBA" id="ARBA00023125"/>
    </source>
</evidence>
<keyword evidence="1 2" id="KW-0238">DNA-binding</keyword>
<dbReference type="InterPro" id="IPR001647">
    <property type="entry name" value="HTH_TetR"/>
</dbReference>
<dbReference type="SUPFAM" id="SSF48498">
    <property type="entry name" value="Tetracyclin repressor-like, C-terminal domain"/>
    <property type="match status" value="1"/>
</dbReference>
<sequence length="203" mass="23706">MNGFEKRASLIKAKIKNTTLELLKTWEPGRIRIADIAKAAKVSQVTIYNYYGSKEGLLHEVLKDYVEGSLREFEECLNNDALTFRDKLQYLLLMEKESYKTIPLHMIKELLIDDQEMFHYIEEEYTKRAVPLMMRLIEDGKKTGEVSDKVSSEAVILYIQMFLDQSKQLMETVQQMGNVEKIFEELVHVFFYGICGREPSETE</sequence>
<reference evidence="5" key="1">
    <citation type="journal article" date="2019" name="Int. J. Syst. Evol. Microbiol.">
        <title>The Global Catalogue of Microorganisms (GCM) 10K type strain sequencing project: providing services to taxonomists for standard genome sequencing and annotation.</title>
        <authorList>
            <consortium name="The Broad Institute Genomics Platform"/>
            <consortium name="The Broad Institute Genome Sequencing Center for Infectious Disease"/>
            <person name="Wu L."/>
            <person name="Ma J."/>
        </authorList>
    </citation>
    <scope>NUCLEOTIDE SEQUENCE [LARGE SCALE GENOMIC DNA]</scope>
    <source>
        <strain evidence="5">CCUG 59189</strain>
    </source>
</reference>
<comment type="caution">
    <text evidence="4">The sequence shown here is derived from an EMBL/GenBank/DDBJ whole genome shotgun (WGS) entry which is preliminary data.</text>
</comment>
<organism evidence="4 5">
    <name type="scientific">Paenibacillus puldeungensis</name>
    <dbReference type="NCBI Taxonomy" id="696536"/>
    <lineage>
        <taxon>Bacteria</taxon>
        <taxon>Bacillati</taxon>
        <taxon>Bacillota</taxon>
        <taxon>Bacilli</taxon>
        <taxon>Bacillales</taxon>
        <taxon>Paenibacillaceae</taxon>
        <taxon>Paenibacillus</taxon>
    </lineage>
</organism>
<accession>A0ABW3RZ92</accession>
<evidence type="ECO:0000313" key="4">
    <source>
        <dbReference type="EMBL" id="MFD1177587.1"/>
    </source>
</evidence>
<protein>
    <submittedName>
        <fullName evidence="4">TetR/AcrR family transcriptional regulator</fullName>
    </submittedName>
</protein>
<dbReference type="Gene3D" id="1.10.10.60">
    <property type="entry name" value="Homeodomain-like"/>
    <property type="match status" value="1"/>
</dbReference>
<feature type="DNA-binding region" description="H-T-H motif" evidence="2">
    <location>
        <begin position="32"/>
        <end position="51"/>
    </location>
</feature>
<dbReference type="Proteomes" id="UP001597262">
    <property type="component" value="Unassembled WGS sequence"/>
</dbReference>
<evidence type="ECO:0000313" key="5">
    <source>
        <dbReference type="Proteomes" id="UP001597262"/>
    </source>
</evidence>
<gene>
    <name evidence="4" type="ORF">ACFQ3W_14935</name>
</gene>
<evidence type="ECO:0000256" key="2">
    <source>
        <dbReference type="PROSITE-ProRule" id="PRU00335"/>
    </source>
</evidence>
<keyword evidence="5" id="KW-1185">Reference proteome</keyword>
<dbReference type="RefSeq" id="WP_379320032.1">
    <property type="nucleotide sequence ID" value="NZ_JBHTLM010000010.1"/>
</dbReference>
<dbReference type="PROSITE" id="PS50977">
    <property type="entry name" value="HTH_TETR_2"/>
    <property type="match status" value="1"/>
</dbReference>
<dbReference type="SUPFAM" id="SSF46689">
    <property type="entry name" value="Homeodomain-like"/>
    <property type="match status" value="1"/>
</dbReference>
<proteinExistence type="predicted"/>
<name>A0ABW3RZ92_9BACL</name>
<evidence type="ECO:0000259" key="3">
    <source>
        <dbReference type="PROSITE" id="PS50977"/>
    </source>
</evidence>
<dbReference type="EMBL" id="JBHTLM010000010">
    <property type="protein sequence ID" value="MFD1177587.1"/>
    <property type="molecule type" value="Genomic_DNA"/>
</dbReference>
<feature type="domain" description="HTH tetR-type" evidence="3">
    <location>
        <begin position="9"/>
        <end position="69"/>
    </location>
</feature>